<dbReference type="Proteomes" id="UP000242972">
    <property type="component" value="Unassembled WGS sequence"/>
</dbReference>
<keyword evidence="1" id="KW-1133">Transmembrane helix</keyword>
<proteinExistence type="predicted"/>
<feature type="transmembrane region" description="Helical" evidence="1">
    <location>
        <begin position="28"/>
        <end position="61"/>
    </location>
</feature>
<evidence type="ECO:0000313" key="3">
    <source>
        <dbReference type="Proteomes" id="UP000242972"/>
    </source>
</evidence>
<reference evidence="2 3" key="1">
    <citation type="journal article" date="2014" name="BMC Genomics">
        <title>Comparison of environmental and isolate Sulfobacillus genomes reveals diverse carbon, sulfur, nitrogen, and hydrogen metabolisms.</title>
        <authorList>
            <person name="Justice N.B."/>
            <person name="Norman A."/>
            <person name="Brown C.T."/>
            <person name="Singh A."/>
            <person name="Thomas B.C."/>
            <person name="Banfield J.F."/>
        </authorList>
    </citation>
    <scope>NUCLEOTIDE SEQUENCE [LARGE SCALE GENOMIC DNA]</scope>
    <source>
        <strain evidence="2">AMDSBA4</strain>
    </source>
</reference>
<comment type="caution">
    <text evidence="2">The sequence shown here is derived from an EMBL/GenBank/DDBJ whole genome shotgun (WGS) entry which is preliminary data.</text>
</comment>
<evidence type="ECO:0000313" key="2">
    <source>
        <dbReference type="EMBL" id="PSR32872.1"/>
    </source>
</evidence>
<name>A0A2T2XEL5_9FIRM</name>
<protein>
    <submittedName>
        <fullName evidence="2">Uncharacterized protein</fullName>
    </submittedName>
</protein>
<gene>
    <name evidence="2" type="ORF">C7B46_12360</name>
</gene>
<accession>A0A2T2XEL5</accession>
<organism evidence="2 3">
    <name type="scientific">Sulfobacillus benefaciens</name>
    <dbReference type="NCBI Taxonomy" id="453960"/>
    <lineage>
        <taxon>Bacteria</taxon>
        <taxon>Bacillati</taxon>
        <taxon>Bacillota</taxon>
        <taxon>Clostridia</taxon>
        <taxon>Eubacteriales</taxon>
        <taxon>Clostridiales Family XVII. Incertae Sedis</taxon>
        <taxon>Sulfobacillus</taxon>
    </lineage>
</organism>
<keyword evidence="1" id="KW-0472">Membrane</keyword>
<evidence type="ECO:0000256" key="1">
    <source>
        <dbReference type="SAM" id="Phobius"/>
    </source>
</evidence>
<sequence>MLTAYGATVVTLMMIFYALESRSPWFTFAFAVACLGSASYGFLAGTWPFGVVESVWSVIALRKWSHLRRSMIQTQVTKQ</sequence>
<keyword evidence="1" id="KW-0812">Transmembrane</keyword>
<dbReference type="EMBL" id="PXYW01000030">
    <property type="protein sequence ID" value="PSR32872.1"/>
    <property type="molecule type" value="Genomic_DNA"/>
</dbReference>
<dbReference type="AlphaFoldDB" id="A0A2T2XEL5"/>